<dbReference type="AntiFam" id="ANF00215">
    <property type="entry name" value="Shadow ORF (opposite nolG)"/>
</dbReference>
<comment type="caution">
    <text evidence="1">The sequence shown here is derived from an EMBL/GenBank/DDBJ whole genome shotgun (WGS) entry which is preliminary data.</text>
</comment>
<accession>A0A645ERP9</accession>
<name>A0A645ERP9_9ZZZZ</name>
<organism evidence="1">
    <name type="scientific">bioreactor metagenome</name>
    <dbReference type="NCBI Taxonomy" id="1076179"/>
    <lineage>
        <taxon>unclassified sequences</taxon>
        <taxon>metagenomes</taxon>
        <taxon>ecological metagenomes</taxon>
    </lineage>
</organism>
<protein>
    <submittedName>
        <fullName evidence="1">Uncharacterized protein</fullName>
    </submittedName>
</protein>
<evidence type="ECO:0000313" key="1">
    <source>
        <dbReference type="EMBL" id="MPN04708.1"/>
    </source>
</evidence>
<gene>
    <name evidence="1" type="ORF">SDC9_151953</name>
</gene>
<sequence length="192" mass="20095">MEKPARYITPKVPISDSGTAKLGISVADALRRNTKITATTSAIDSSSSVCTSSTDARIVTVRSVSTCTSMEAGSVSFNCGSSALIASTVWITLAPGWRRMLRITPACEPCSGLAAQAARRVFSASSTVAATSDRRIGLPFLKAMMRLRYSAADCSWSFASMVDARSGPSNPPFAPLTLAAAMAERTSSSVMP</sequence>
<proteinExistence type="predicted"/>
<reference evidence="1" key="1">
    <citation type="submission" date="2019-08" db="EMBL/GenBank/DDBJ databases">
        <authorList>
            <person name="Kucharzyk K."/>
            <person name="Murdoch R.W."/>
            <person name="Higgins S."/>
            <person name="Loffler F."/>
        </authorList>
    </citation>
    <scope>NUCLEOTIDE SEQUENCE</scope>
</reference>
<dbReference type="EMBL" id="VSSQ01050627">
    <property type="protein sequence ID" value="MPN04708.1"/>
    <property type="molecule type" value="Genomic_DNA"/>
</dbReference>
<dbReference type="AlphaFoldDB" id="A0A645ERP9"/>